<protein>
    <submittedName>
        <fullName evidence="2">G8248 protein</fullName>
    </submittedName>
</protein>
<feature type="compositionally biased region" description="Polar residues" evidence="1">
    <location>
        <begin position="694"/>
        <end position="707"/>
    </location>
</feature>
<feature type="compositionally biased region" description="Low complexity" evidence="1">
    <location>
        <begin position="324"/>
        <end position="340"/>
    </location>
</feature>
<feature type="compositionally biased region" description="Polar residues" evidence="1">
    <location>
        <begin position="588"/>
        <end position="603"/>
    </location>
</feature>
<gene>
    <name evidence="2" type="primary">g8248</name>
    <name evidence="2" type="ORF">VP750_LOCUS7091</name>
</gene>
<organism evidence="2 3">
    <name type="scientific">Coccomyxa viridis</name>
    <dbReference type="NCBI Taxonomy" id="1274662"/>
    <lineage>
        <taxon>Eukaryota</taxon>
        <taxon>Viridiplantae</taxon>
        <taxon>Chlorophyta</taxon>
        <taxon>core chlorophytes</taxon>
        <taxon>Trebouxiophyceae</taxon>
        <taxon>Trebouxiophyceae incertae sedis</taxon>
        <taxon>Coccomyxaceae</taxon>
        <taxon>Coccomyxa</taxon>
    </lineage>
</organism>
<feature type="region of interest" description="Disordered" evidence="1">
    <location>
        <begin position="324"/>
        <end position="352"/>
    </location>
</feature>
<dbReference type="EMBL" id="CAXHTA020000012">
    <property type="protein sequence ID" value="CAL5225432.1"/>
    <property type="molecule type" value="Genomic_DNA"/>
</dbReference>
<feature type="compositionally biased region" description="Basic residues" evidence="1">
    <location>
        <begin position="679"/>
        <end position="688"/>
    </location>
</feature>
<feature type="region of interest" description="Disordered" evidence="1">
    <location>
        <begin position="648"/>
        <end position="722"/>
    </location>
</feature>
<dbReference type="Proteomes" id="UP001497392">
    <property type="component" value="Unassembled WGS sequence"/>
</dbReference>
<feature type="compositionally biased region" description="Low complexity" evidence="1">
    <location>
        <begin position="654"/>
        <end position="675"/>
    </location>
</feature>
<accession>A0ABP1G6E1</accession>
<feature type="region of interest" description="Disordered" evidence="1">
    <location>
        <begin position="459"/>
        <end position="488"/>
    </location>
</feature>
<evidence type="ECO:0000313" key="3">
    <source>
        <dbReference type="Proteomes" id="UP001497392"/>
    </source>
</evidence>
<keyword evidence="3" id="KW-1185">Reference proteome</keyword>
<sequence>MAATRMHNALLMWHGKASSMAMVRRKAERLRAAGDDVRMAQSLYMWRDHVDSEKRSRELLQQARAELAVRRQSQVLQAWGEIAQQAKQRRSAADKLQQRRMRKDLHGFFGSWAAHAERMCERRQVASAHGDAVAKRLAENCTHISFLGWRRAVEERTEGRQRLQKVAALIMLDNMCAVPTARRLPQTPAAALALGVLASWRSHCQEQQQHRDILYKVYARRAAALQSTAFLTWRSSTAAARERRAALRALILRRRHRRLQAALDKWRQVLEDRDFVRSTVRTCIMRKKVSFAFFKQWYWDCFDEDVQATLRQLYAATEASMGSPLPSPAPSLSSPCASGATPGRFSTPSLNLPRFHLPASSTQRSIERHREEALQHLPGRAATGQAGSIGQALVCILGAAASSSSIESADISSSAGQAPFQAPRLETEPGLDLQPALENLGSKYGQSGSAHSFSRFAHERKAGEEAQAKTPRGFGADGSSRATQQEAASIESQAVASVAESAASSGVHSPISLADGVANMCAEADADSAQTHAASRAPDEPDTCVLFRPPAVHAKADVTLMMSGQHATGLHADAAPEQLTFPEEEGLSSAQKPVQEHNGTASATGKIGGSRTDTSASQAGRPGGTALQLFSPVEAVKGISRIYSVDSDKANLDQPSGSAPSSRAAPQATAASQTSLRQRAQRYSKVHAVHAFAQQRSHSPMSSSAQAGHTEPGQASAQRAAAEADLGHFIPLSSATTGASAAAELAQQARQASVHMGKENLPALSAAPYGSVPEKSYQMLGEFSVQDNPLSAMEPSPERDAFAGHAQRAAIILSREVFTCSEDVIPQAVPSPEADLDQTNPRRSLQTALSLVASKEPTPMHSPALSIASPEAGTYQRHR</sequence>
<comment type="caution">
    <text evidence="2">The sequence shown here is derived from an EMBL/GenBank/DDBJ whole genome shotgun (WGS) entry which is preliminary data.</text>
</comment>
<proteinExistence type="predicted"/>
<evidence type="ECO:0000256" key="1">
    <source>
        <dbReference type="SAM" id="MobiDB-lite"/>
    </source>
</evidence>
<reference evidence="2 3" key="1">
    <citation type="submission" date="2024-06" db="EMBL/GenBank/DDBJ databases">
        <authorList>
            <person name="Kraege A."/>
            <person name="Thomma B."/>
        </authorList>
    </citation>
    <scope>NUCLEOTIDE SEQUENCE [LARGE SCALE GENOMIC DNA]</scope>
</reference>
<feature type="region of interest" description="Disordered" evidence="1">
    <location>
        <begin position="852"/>
        <end position="879"/>
    </location>
</feature>
<feature type="region of interest" description="Disordered" evidence="1">
    <location>
        <begin position="583"/>
        <end position="625"/>
    </location>
</feature>
<evidence type="ECO:0000313" key="2">
    <source>
        <dbReference type="EMBL" id="CAL5225432.1"/>
    </source>
</evidence>
<name>A0ABP1G6E1_9CHLO</name>